<evidence type="ECO:0000256" key="1">
    <source>
        <dbReference type="SAM" id="MobiDB-lite"/>
    </source>
</evidence>
<reference evidence="2 3" key="1">
    <citation type="journal article" date="2019" name="Sci. Rep.">
        <title>A high-quality genome of Eragrostis curvula grass provides insights into Poaceae evolution and supports new strategies to enhance forage quality.</title>
        <authorList>
            <person name="Carballo J."/>
            <person name="Santos B.A.C.M."/>
            <person name="Zappacosta D."/>
            <person name="Garbus I."/>
            <person name="Selva J.P."/>
            <person name="Gallo C.A."/>
            <person name="Diaz A."/>
            <person name="Albertini E."/>
            <person name="Caccamo M."/>
            <person name="Echenique V."/>
        </authorList>
    </citation>
    <scope>NUCLEOTIDE SEQUENCE [LARGE SCALE GENOMIC DNA]</scope>
    <source>
        <strain evidence="3">cv. Victoria</strain>
        <tissue evidence="2">Leaf</tissue>
    </source>
</reference>
<dbReference type="InterPro" id="IPR037476">
    <property type="entry name" value="PCH1"/>
</dbReference>
<evidence type="ECO:0000313" key="3">
    <source>
        <dbReference type="Proteomes" id="UP000324897"/>
    </source>
</evidence>
<dbReference type="EMBL" id="RWGY01000805">
    <property type="protein sequence ID" value="TVT98792.1"/>
    <property type="molecule type" value="Genomic_DNA"/>
</dbReference>
<dbReference type="PANTHER" id="PTHR36062:SF10">
    <property type="entry name" value="OS05G0552100 PROTEIN"/>
    <property type="match status" value="1"/>
</dbReference>
<dbReference type="OrthoDB" id="649277at2759"/>
<feature type="region of interest" description="Disordered" evidence="1">
    <location>
        <begin position="667"/>
        <end position="690"/>
    </location>
</feature>
<dbReference type="AlphaFoldDB" id="A0A5J9SIG5"/>
<gene>
    <name evidence="2" type="ORF">EJB05_55881</name>
</gene>
<proteinExistence type="predicted"/>
<dbReference type="GO" id="GO:0010099">
    <property type="term" value="P:regulation of photomorphogenesis"/>
    <property type="evidence" value="ECO:0007669"/>
    <property type="project" value="InterPro"/>
</dbReference>
<protein>
    <submittedName>
        <fullName evidence="2">Uncharacterized protein</fullName>
    </submittedName>
</protein>
<dbReference type="Gramene" id="TVT98792">
    <property type="protein sequence ID" value="TVT98792"/>
    <property type="gene ID" value="EJB05_55881"/>
</dbReference>
<accession>A0A5J9SIG5</accession>
<dbReference type="Proteomes" id="UP000324897">
    <property type="component" value="Unassembled WGS sequence"/>
</dbReference>
<feature type="compositionally biased region" description="Polar residues" evidence="1">
    <location>
        <begin position="56"/>
        <end position="80"/>
    </location>
</feature>
<feature type="region of interest" description="Disordered" evidence="1">
    <location>
        <begin position="491"/>
        <end position="537"/>
    </location>
</feature>
<feature type="compositionally biased region" description="Basic and acidic residues" evidence="1">
    <location>
        <begin position="491"/>
        <end position="531"/>
    </location>
</feature>
<evidence type="ECO:0000313" key="2">
    <source>
        <dbReference type="EMBL" id="TVT98792.1"/>
    </source>
</evidence>
<sequence>MRVLAKTLCQLAFEAYRVGSRYDKEEIQILLTKNVPLESPQQKNYMWMARWTRASSSAEPQNDSNCNRLEDLTNGTSANDTGVLPSEFMKSTVAEKLMVGVNRRSASVQHSRQFSSNTRGLVHDISKELGPKSNEHGDESFVRCMKKKDVHLHGRAVVSETFSVRKLSGLPLDFQNLGRSDNLSSDWSHFPMFEINRKIDNILNPKRRSSLDPAPHAMALSSQEYMMHSHRISDENMDIHKPPEGIVSHLEGPAGLGSDPSGQKLKGHLSDTMSCSCSKDNNSSDCQIDEQHISHYVANSRHGLPFASSGKKFHFAGNNKDQIAVSAFNYQKSRRSAVYRQQDASGDIFCAPVLGTEYQKEPTDCSYNSKQGGETFQGTFKSHGKAVSSLPCERQHLETQRKESTQKSTGSCKRKGPCLYEMLTTVSQSKSACPKNSVSSGNGFDVCMYGTNIGSRLFGTQNQSSARTETLYSDTLVVSKSSAGIASSLAQKDHVCPNEAKAERLATPPARRDSDSKENESHIANEHHDVSSKATIASKQSCMPATGTTNLDLMLFQMSRMRNPFSVGIVQPPVGAEPSDRWLKRLHLDVLDPKIPSSKRPNVGGGSPLAETNHMALRCNNEEVIDHIKEDKVSGEGIELQDDQITYVPAKSMNYWIGRWCEGGTPVFHGDPDQRRQATKPGQASEELGGQFPSIAAMAMMGRAMNKLRPCEHQKKGPFVVWKTD</sequence>
<feature type="non-terminal residue" evidence="2">
    <location>
        <position position="1"/>
    </location>
</feature>
<keyword evidence="3" id="KW-1185">Reference proteome</keyword>
<comment type="caution">
    <text evidence="2">The sequence shown here is derived from an EMBL/GenBank/DDBJ whole genome shotgun (WGS) entry which is preliminary data.</text>
</comment>
<name>A0A5J9SIG5_9POAL</name>
<organism evidence="2 3">
    <name type="scientific">Eragrostis curvula</name>
    <name type="common">weeping love grass</name>
    <dbReference type="NCBI Taxonomy" id="38414"/>
    <lineage>
        <taxon>Eukaryota</taxon>
        <taxon>Viridiplantae</taxon>
        <taxon>Streptophyta</taxon>
        <taxon>Embryophyta</taxon>
        <taxon>Tracheophyta</taxon>
        <taxon>Spermatophyta</taxon>
        <taxon>Magnoliopsida</taxon>
        <taxon>Liliopsida</taxon>
        <taxon>Poales</taxon>
        <taxon>Poaceae</taxon>
        <taxon>PACMAD clade</taxon>
        <taxon>Chloridoideae</taxon>
        <taxon>Eragrostideae</taxon>
        <taxon>Eragrostidinae</taxon>
        <taxon>Eragrostis</taxon>
    </lineage>
</organism>
<dbReference type="PANTHER" id="PTHR36062">
    <property type="entry name" value="OS01G0687300 PROTEIN"/>
    <property type="match status" value="1"/>
</dbReference>
<feature type="region of interest" description="Disordered" evidence="1">
    <location>
        <begin position="56"/>
        <end position="83"/>
    </location>
</feature>